<dbReference type="GO" id="GO:0005524">
    <property type="term" value="F:ATP binding"/>
    <property type="evidence" value="ECO:0007669"/>
    <property type="project" value="UniProtKB-KW"/>
</dbReference>
<evidence type="ECO:0000256" key="7">
    <source>
        <dbReference type="ARBA" id="ARBA00022967"/>
    </source>
</evidence>
<reference evidence="15 16" key="1">
    <citation type="submission" date="2019-11" db="EMBL/GenBank/DDBJ databases">
        <title>Comparative genomics of hydrocarbon-degrading Desulfosarcina strains.</title>
        <authorList>
            <person name="Watanabe M."/>
            <person name="Kojima H."/>
            <person name="Fukui M."/>
        </authorList>
    </citation>
    <scope>NUCLEOTIDE SEQUENCE [LARGE SCALE GENOMIC DNA]</scope>
    <source>
        <strain evidence="15 16">28bB2T</strain>
    </source>
</reference>
<dbReference type="PANTHER" id="PTHR43297:SF13">
    <property type="entry name" value="NICKEL ABC TRANSPORTER, ATP-BINDING PROTEIN"/>
    <property type="match status" value="1"/>
</dbReference>
<comment type="similarity">
    <text evidence="2">Belongs to the ABC transporter superfamily.</text>
</comment>
<evidence type="ECO:0000256" key="11">
    <source>
        <dbReference type="ARBA" id="ARBA00039098"/>
    </source>
</evidence>
<dbReference type="Gene3D" id="3.40.50.300">
    <property type="entry name" value="P-loop containing nucleotide triphosphate hydrolases"/>
    <property type="match status" value="1"/>
</dbReference>
<keyword evidence="4" id="KW-1003">Cell membrane</keyword>
<evidence type="ECO:0000256" key="13">
    <source>
        <dbReference type="ARBA" id="ARBA00048610"/>
    </source>
</evidence>
<evidence type="ECO:0000259" key="14">
    <source>
        <dbReference type="PROSITE" id="PS50893"/>
    </source>
</evidence>
<proteinExistence type="inferred from homology"/>
<protein>
    <recommendedName>
        <fullName evidence="12">Nickel import system ATP-binding protein NikD</fullName>
        <ecNumber evidence="11">7.2.2.11</ecNumber>
    </recommendedName>
</protein>
<evidence type="ECO:0000313" key="16">
    <source>
        <dbReference type="Proteomes" id="UP000425960"/>
    </source>
</evidence>
<dbReference type="GO" id="GO:0015413">
    <property type="term" value="F:ABC-type nickel transporter activity"/>
    <property type="evidence" value="ECO:0007669"/>
    <property type="project" value="UniProtKB-EC"/>
</dbReference>
<keyword evidence="6 15" id="KW-0067">ATP-binding</keyword>
<dbReference type="Pfam" id="PF00005">
    <property type="entry name" value="ABC_tran"/>
    <property type="match status" value="1"/>
</dbReference>
<dbReference type="Proteomes" id="UP000425960">
    <property type="component" value="Chromosome"/>
</dbReference>
<dbReference type="InterPro" id="IPR003593">
    <property type="entry name" value="AAA+_ATPase"/>
</dbReference>
<keyword evidence="8" id="KW-0406">Ion transport</keyword>
<keyword evidence="9" id="KW-0472">Membrane</keyword>
<evidence type="ECO:0000256" key="6">
    <source>
        <dbReference type="ARBA" id="ARBA00022840"/>
    </source>
</evidence>
<comment type="subcellular location">
    <subcellularLocation>
        <location evidence="1">Cell inner membrane</location>
        <topology evidence="1">Peripheral membrane protein</topology>
    </subcellularLocation>
</comment>
<dbReference type="PANTHER" id="PTHR43297">
    <property type="entry name" value="OLIGOPEPTIDE TRANSPORT ATP-BINDING PROTEIN APPD"/>
    <property type="match status" value="1"/>
</dbReference>
<evidence type="ECO:0000256" key="4">
    <source>
        <dbReference type="ARBA" id="ARBA00022475"/>
    </source>
</evidence>
<dbReference type="PROSITE" id="PS50893">
    <property type="entry name" value="ABC_TRANSPORTER_2"/>
    <property type="match status" value="1"/>
</dbReference>
<dbReference type="InterPro" id="IPR003439">
    <property type="entry name" value="ABC_transporter-like_ATP-bd"/>
</dbReference>
<accession>A0A5K7ZLQ9</accession>
<dbReference type="GO" id="GO:0005886">
    <property type="term" value="C:plasma membrane"/>
    <property type="evidence" value="ECO:0007669"/>
    <property type="project" value="UniProtKB-SubCell"/>
</dbReference>
<dbReference type="GO" id="GO:0016887">
    <property type="term" value="F:ATP hydrolysis activity"/>
    <property type="evidence" value="ECO:0007669"/>
    <property type="project" value="InterPro"/>
</dbReference>
<evidence type="ECO:0000256" key="10">
    <source>
        <dbReference type="ARBA" id="ARBA00038669"/>
    </source>
</evidence>
<evidence type="ECO:0000256" key="1">
    <source>
        <dbReference type="ARBA" id="ARBA00004417"/>
    </source>
</evidence>
<dbReference type="InterPro" id="IPR027417">
    <property type="entry name" value="P-loop_NTPase"/>
</dbReference>
<dbReference type="InterPro" id="IPR050388">
    <property type="entry name" value="ABC_Ni/Peptide_Import"/>
</dbReference>
<keyword evidence="5" id="KW-0547">Nucleotide-binding</keyword>
<dbReference type="AlphaFoldDB" id="A0A5K7ZLQ9"/>
<dbReference type="KEGG" id="dov:DSCO28_29600"/>
<dbReference type="EC" id="7.2.2.11" evidence="11"/>
<evidence type="ECO:0000313" key="15">
    <source>
        <dbReference type="EMBL" id="BBO82394.1"/>
    </source>
</evidence>
<evidence type="ECO:0000256" key="12">
    <source>
        <dbReference type="ARBA" id="ARBA00044143"/>
    </source>
</evidence>
<organism evidence="15 16">
    <name type="scientific">Desulfosarcina ovata subsp. sediminis</name>
    <dbReference type="NCBI Taxonomy" id="885957"/>
    <lineage>
        <taxon>Bacteria</taxon>
        <taxon>Pseudomonadati</taxon>
        <taxon>Thermodesulfobacteriota</taxon>
        <taxon>Desulfobacteria</taxon>
        <taxon>Desulfobacterales</taxon>
        <taxon>Desulfosarcinaceae</taxon>
        <taxon>Desulfosarcina</taxon>
    </lineage>
</organism>
<sequence>MLSLHDITLSFTRYETGLIRKELPVLNGLDLVVKKNELVGVVGASGSGKSLLAHAVLGILPANANLTGTMEFKGAPLTHKRQQAVRGKEIALIPQSITFLDPLQRIGEQVRRAAILSGVDKKTAILRQKAAFERYQLPPSTARLFPFQLSGGMVRRALLATATVGNADLLIADEPTPGLQPQIVSESLSHFRELADSGKGVLLITHELDAVLHVADKIAVFYGGTILEEASANDFDHGGKNLRHPFTRALWEALPGNAFKTSFFSREGPGSLVQGCPLYQYCAAKTDLCAIQPPIGRRLNGGFVRCHNA</sequence>
<dbReference type="SUPFAM" id="SSF52540">
    <property type="entry name" value="P-loop containing nucleoside triphosphate hydrolases"/>
    <property type="match status" value="1"/>
</dbReference>
<dbReference type="SMART" id="SM00382">
    <property type="entry name" value="AAA"/>
    <property type="match status" value="1"/>
</dbReference>
<comment type="subunit">
    <text evidence="10">The complex is composed of two ATP-binding proteins (NikD and NikE), two transmembrane proteins (NikB and NikC) and a solute-binding protein (NikA).</text>
</comment>
<keyword evidence="3" id="KW-0813">Transport</keyword>
<evidence type="ECO:0000256" key="8">
    <source>
        <dbReference type="ARBA" id="ARBA00023065"/>
    </source>
</evidence>
<dbReference type="RefSeq" id="WP_155310757.1">
    <property type="nucleotide sequence ID" value="NZ_AP021876.1"/>
</dbReference>
<feature type="domain" description="ABC transporter" evidence="14">
    <location>
        <begin position="2"/>
        <end position="248"/>
    </location>
</feature>
<evidence type="ECO:0000256" key="3">
    <source>
        <dbReference type="ARBA" id="ARBA00022448"/>
    </source>
</evidence>
<evidence type="ECO:0000256" key="9">
    <source>
        <dbReference type="ARBA" id="ARBA00023136"/>
    </source>
</evidence>
<evidence type="ECO:0000256" key="5">
    <source>
        <dbReference type="ARBA" id="ARBA00022741"/>
    </source>
</evidence>
<comment type="catalytic activity">
    <reaction evidence="13">
        <text>Ni(2+)(out) + ATP + H2O = Ni(2+)(in) + ADP + phosphate + H(+)</text>
        <dbReference type="Rhea" id="RHEA:15557"/>
        <dbReference type="ChEBI" id="CHEBI:15377"/>
        <dbReference type="ChEBI" id="CHEBI:15378"/>
        <dbReference type="ChEBI" id="CHEBI:30616"/>
        <dbReference type="ChEBI" id="CHEBI:43474"/>
        <dbReference type="ChEBI" id="CHEBI:49786"/>
        <dbReference type="ChEBI" id="CHEBI:456216"/>
        <dbReference type="EC" id="7.2.2.11"/>
    </reaction>
    <physiologicalReaction direction="left-to-right" evidence="13">
        <dbReference type="Rhea" id="RHEA:15558"/>
    </physiologicalReaction>
</comment>
<gene>
    <name evidence="15" type="ORF">DSCO28_29600</name>
</gene>
<name>A0A5K7ZLQ9_9BACT</name>
<evidence type="ECO:0000256" key="2">
    <source>
        <dbReference type="ARBA" id="ARBA00005417"/>
    </source>
</evidence>
<keyword evidence="7" id="KW-1278">Translocase</keyword>
<dbReference type="EMBL" id="AP021876">
    <property type="protein sequence ID" value="BBO82394.1"/>
    <property type="molecule type" value="Genomic_DNA"/>
</dbReference>